<dbReference type="EMBL" id="PGTN01000243">
    <property type="protein sequence ID" value="PJF46383.1"/>
    <property type="molecule type" value="Genomic_DNA"/>
</dbReference>
<reference evidence="3 4" key="1">
    <citation type="submission" date="2017-11" db="EMBL/GenBank/DDBJ databases">
        <title>Evolution of Phototrophy in the Chloroflexi Phylum Driven by Horizontal Gene Transfer.</title>
        <authorList>
            <person name="Ward L.M."/>
            <person name="Hemp J."/>
            <person name="Shih P.M."/>
            <person name="Mcglynn S.E."/>
            <person name="Fischer W."/>
        </authorList>
    </citation>
    <scope>NUCLEOTIDE SEQUENCE [LARGE SCALE GENOMIC DNA]</scope>
    <source>
        <strain evidence="3">JP3_7</strain>
    </source>
</reference>
<protein>
    <recommendedName>
        <fullName evidence="2">Terminase large subunit gp17-like C-terminal domain-containing protein</fullName>
    </recommendedName>
</protein>
<name>A0A2M8Q9B0_9CHLR</name>
<sequence length="99" mass="10959">ELARAHPGLVVPRAFTAQSKERMALNLLRLAEQKRLSIPRDAALMAELHAVKREATATGVKYDAPRTAQGHADRFWALAMALDGMQGYARSASMEVELW</sequence>
<evidence type="ECO:0000313" key="4">
    <source>
        <dbReference type="Proteomes" id="UP000230790"/>
    </source>
</evidence>
<proteinExistence type="predicted"/>
<dbReference type="InterPro" id="IPR035421">
    <property type="entry name" value="Terminase_6C"/>
</dbReference>
<evidence type="ECO:0000313" key="3">
    <source>
        <dbReference type="EMBL" id="PJF46383.1"/>
    </source>
</evidence>
<gene>
    <name evidence="3" type="ORF">CUN48_14070</name>
</gene>
<feature type="non-terminal residue" evidence="3">
    <location>
        <position position="1"/>
    </location>
</feature>
<evidence type="ECO:0000259" key="2">
    <source>
        <dbReference type="Pfam" id="PF17289"/>
    </source>
</evidence>
<dbReference type="AlphaFoldDB" id="A0A2M8Q9B0"/>
<dbReference type="Proteomes" id="UP000230790">
    <property type="component" value="Unassembled WGS sequence"/>
</dbReference>
<feature type="domain" description="Terminase large subunit gp17-like C-terminal" evidence="2">
    <location>
        <begin position="4"/>
        <end position="82"/>
    </location>
</feature>
<dbReference type="Pfam" id="PF17289">
    <property type="entry name" value="Terminase_6C"/>
    <property type="match status" value="1"/>
</dbReference>
<accession>A0A2M8Q9B0</accession>
<comment type="caution">
    <text evidence="3">The sequence shown here is derived from an EMBL/GenBank/DDBJ whole genome shotgun (WGS) entry which is preliminary data.</text>
</comment>
<keyword evidence="1" id="KW-1188">Viral release from host cell</keyword>
<organism evidence="3 4">
    <name type="scientific">Candidatus Thermofonsia Clade 3 bacterium</name>
    <dbReference type="NCBI Taxonomy" id="2364212"/>
    <lineage>
        <taxon>Bacteria</taxon>
        <taxon>Bacillati</taxon>
        <taxon>Chloroflexota</taxon>
        <taxon>Candidatus Thermofontia</taxon>
        <taxon>Candidatus Thermofonsia Clade 3</taxon>
    </lineage>
</organism>
<evidence type="ECO:0000256" key="1">
    <source>
        <dbReference type="ARBA" id="ARBA00022612"/>
    </source>
</evidence>
<dbReference type="Gene3D" id="3.30.420.240">
    <property type="match status" value="1"/>
</dbReference>